<dbReference type="Proteomes" id="UP001153365">
    <property type="component" value="Unassembled WGS sequence"/>
</dbReference>
<organism evidence="2 3">
    <name type="scientific">Phakopsora pachyrhizi</name>
    <name type="common">Asian soybean rust disease fungus</name>
    <dbReference type="NCBI Taxonomy" id="170000"/>
    <lineage>
        <taxon>Eukaryota</taxon>
        <taxon>Fungi</taxon>
        <taxon>Dikarya</taxon>
        <taxon>Basidiomycota</taxon>
        <taxon>Pucciniomycotina</taxon>
        <taxon>Pucciniomycetes</taxon>
        <taxon>Pucciniales</taxon>
        <taxon>Phakopsoraceae</taxon>
        <taxon>Phakopsora</taxon>
    </lineage>
</organism>
<feature type="region of interest" description="Disordered" evidence="1">
    <location>
        <begin position="127"/>
        <end position="294"/>
    </location>
</feature>
<feature type="compositionally biased region" description="Basic and acidic residues" evidence="1">
    <location>
        <begin position="275"/>
        <end position="292"/>
    </location>
</feature>
<sequence>MQISNENTLGDFIMDQSKFPEEKKLDTYSKSAKNIFELEPEIERKRSESVRNYLKPETFEFSSKKATKNVILSSKKEDIADGISQGSEFSTNLNEVSKRKRSKLDRKPSSTGLLKFSSIMSEFSSSLEQKAVSEHKQQERLHRSNEQRSIFKTEKSSSDGTERIFENEVSKRKRTKLDRKPSNTRLLKFSSNMSEFSPSSEQKVESEHIQQERLSRSNEQRSIFKTEKSSSDGTERIFKNEVSKRKRTKLDRKPSNTRLLKFSSNMSEFSPSSEQKAESEHIQQERLSRSNEQRSIFKAGISSSDRIERRFDRVSQKKITHTTKGSNILDPHNHLLTALKIKSSSGRNTATGVIPLNSKNIAIAPKNHQDSSKIDIIRRDYNKTLKRPAGGQLNNQLIQVSINDSFKRCKPYSGRQLESSSLHNELDQLEDKLEYKPSHKMNDKGPVNYFHLSPERYQQSSFGPRIQSFSDPKSAANQQADIRNIKGKGMSSTVGSNITNNNINRFSNEKSPPFLFKKKRVINHRRVARKLLALSRNALLSIKIKGQGPFDLDGRNHINGIYNDKLFIFLKKNFKHTMPEELDQYYFGQKIINNTEKDFWNKIKNVFLLPENLIEKRILSKESRKNKKGDTWIFFTAKGLEQVQNRHAAKNFNFNSVFKDFLNYQNFSEFFYTENMRLKCIEFFNQLEEKLTRKHYKFGKTEVDKNRLVDQIWFGMTAFLAFVHAFNSIIPPTLSTLLPHQNIVKGQEDALEFFFELHEGIDIVFHNSGKNLYSLSLEEQKSYFSHTIQTAWFYIELWLINFRPNLYGVVRGEIASLYESKIKYFKCFINRIKNIQGK</sequence>
<dbReference type="AlphaFoldDB" id="A0AAV0AMK7"/>
<gene>
    <name evidence="2" type="ORF">PPACK8108_LOCUS3237</name>
</gene>
<dbReference type="EMBL" id="CALTRL010000578">
    <property type="protein sequence ID" value="CAH7668694.1"/>
    <property type="molecule type" value="Genomic_DNA"/>
</dbReference>
<evidence type="ECO:0000313" key="3">
    <source>
        <dbReference type="Proteomes" id="UP001153365"/>
    </source>
</evidence>
<accession>A0AAV0AMK7</accession>
<name>A0AAV0AMK7_PHAPC</name>
<evidence type="ECO:0000313" key="2">
    <source>
        <dbReference type="EMBL" id="CAH7668694.1"/>
    </source>
</evidence>
<reference evidence="2" key="1">
    <citation type="submission" date="2022-06" db="EMBL/GenBank/DDBJ databases">
        <authorList>
            <consortium name="SYNGENTA / RWTH Aachen University"/>
        </authorList>
    </citation>
    <scope>NUCLEOTIDE SEQUENCE</scope>
</reference>
<comment type="caution">
    <text evidence="2">The sequence shown here is derived from an EMBL/GenBank/DDBJ whole genome shotgun (WGS) entry which is preliminary data.</text>
</comment>
<evidence type="ECO:0000256" key="1">
    <source>
        <dbReference type="SAM" id="MobiDB-lite"/>
    </source>
</evidence>
<feature type="compositionally biased region" description="Low complexity" evidence="1">
    <location>
        <begin position="189"/>
        <end position="201"/>
    </location>
</feature>
<keyword evidence="3" id="KW-1185">Reference proteome</keyword>
<protein>
    <submittedName>
        <fullName evidence="2">Uncharacterized protein</fullName>
    </submittedName>
</protein>
<proteinExistence type="predicted"/>
<feature type="compositionally biased region" description="Basic and acidic residues" evidence="1">
    <location>
        <begin position="202"/>
        <end position="243"/>
    </location>
</feature>
<feature type="compositionally biased region" description="Basic and acidic residues" evidence="1">
    <location>
        <begin position="131"/>
        <end position="170"/>
    </location>
</feature>
<feature type="compositionally biased region" description="Low complexity" evidence="1">
    <location>
        <begin position="262"/>
        <end position="274"/>
    </location>
</feature>